<keyword evidence="3" id="KW-0808">Transferase</keyword>
<dbReference type="InterPro" id="IPR001296">
    <property type="entry name" value="Glyco_trans_1"/>
</dbReference>
<dbReference type="InterPro" id="IPR028098">
    <property type="entry name" value="Glyco_trans_4-like_N"/>
</dbReference>
<feature type="domain" description="Glycosyl transferase family 1" evidence="1">
    <location>
        <begin position="217"/>
        <end position="342"/>
    </location>
</feature>
<organism evidence="3 4">
    <name type="scientific">Flavobacterium shii</name>
    <dbReference type="NCBI Taxonomy" id="2987687"/>
    <lineage>
        <taxon>Bacteria</taxon>
        <taxon>Pseudomonadati</taxon>
        <taxon>Bacteroidota</taxon>
        <taxon>Flavobacteriia</taxon>
        <taxon>Flavobacteriales</taxon>
        <taxon>Flavobacteriaceae</taxon>
        <taxon>Flavobacterium</taxon>
    </lineage>
</organism>
<reference evidence="3" key="1">
    <citation type="submission" date="2022-10" db="EMBL/GenBank/DDBJ databases">
        <title>Two novel species of Flavobacterium.</title>
        <authorList>
            <person name="Liu Q."/>
            <person name="Xin Y.-H."/>
        </authorList>
    </citation>
    <scope>NUCLEOTIDE SEQUENCE</scope>
    <source>
        <strain evidence="3">LS1R49</strain>
    </source>
</reference>
<dbReference type="Pfam" id="PF13477">
    <property type="entry name" value="Glyco_trans_4_2"/>
    <property type="match status" value="1"/>
</dbReference>
<dbReference type="EMBL" id="JAOZEW010000005">
    <property type="protein sequence ID" value="MCV9927453.1"/>
    <property type="molecule type" value="Genomic_DNA"/>
</dbReference>
<dbReference type="Proteomes" id="UP001151079">
    <property type="component" value="Unassembled WGS sequence"/>
</dbReference>
<evidence type="ECO:0000259" key="2">
    <source>
        <dbReference type="Pfam" id="PF13477"/>
    </source>
</evidence>
<name>A0A9X2YUD0_9FLAO</name>
<feature type="domain" description="Glycosyltransferase subfamily 4-like N-terminal" evidence="2">
    <location>
        <begin position="2"/>
        <end position="153"/>
    </location>
</feature>
<protein>
    <submittedName>
        <fullName evidence="3">Glycosyltransferase</fullName>
        <ecNumber evidence="3">2.4.-.-</ecNumber>
    </submittedName>
</protein>
<accession>A0A9X2YUD0</accession>
<dbReference type="RefSeq" id="WP_264205591.1">
    <property type="nucleotide sequence ID" value="NZ_JAOZEW010000005.1"/>
</dbReference>
<dbReference type="SUPFAM" id="SSF53756">
    <property type="entry name" value="UDP-Glycosyltransferase/glycogen phosphorylase"/>
    <property type="match status" value="1"/>
</dbReference>
<sequence>MKILFVSMPSVHVIRWIENLKDTNHELYWFDILDRGKLETLDSVQQFIGWKKRKIPYIKGEYFLSKKLPALYRRIIPFCETTVNEALENIILEIQPDVIHSFEMQSCSYPILATMKSQPKIMWLYSCWGNDLYYYQRFPFHLEKIKEILKRINFLHTDCQRDYVLAKQFGFLGKHVGVIPGGTGYKLEELESYKIPISDRVVILVKGYEHTLGRGLNIIKVLDSLKNEIQNFEVVIFAAHSSVVDYIKINNLDFKVFDRNALSHLEIMKLMGKSLIYIGNSISDGMPNTLLEAIIMGAFPIQSNPGNVTAEIIVNGKNGLLISDAESIIEIKGLILNIINKKDILEDAFLTNQKIAIERLNYLVNKKKVNKIYNLIGNASRLQSI</sequence>
<gene>
    <name evidence="3" type="ORF">OIU83_07305</name>
</gene>
<dbReference type="Gene3D" id="3.40.50.2000">
    <property type="entry name" value="Glycogen Phosphorylase B"/>
    <property type="match status" value="2"/>
</dbReference>
<dbReference type="Pfam" id="PF00534">
    <property type="entry name" value="Glycos_transf_1"/>
    <property type="match status" value="1"/>
</dbReference>
<comment type="caution">
    <text evidence="3">The sequence shown here is derived from an EMBL/GenBank/DDBJ whole genome shotgun (WGS) entry which is preliminary data.</text>
</comment>
<dbReference type="AlphaFoldDB" id="A0A9X2YUD0"/>
<evidence type="ECO:0000313" key="4">
    <source>
        <dbReference type="Proteomes" id="UP001151079"/>
    </source>
</evidence>
<evidence type="ECO:0000259" key="1">
    <source>
        <dbReference type="Pfam" id="PF00534"/>
    </source>
</evidence>
<keyword evidence="3" id="KW-0328">Glycosyltransferase</keyword>
<dbReference type="EC" id="2.4.-.-" evidence="3"/>
<proteinExistence type="predicted"/>
<evidence type="ECO:0000313" key="3">
    <source>
        <dbReference type="EMBL" id="MCV9927453.1"/>
    </source>
</evidence>
<keyword evidence="4" id="KW-1185">Reference proteome</keyword>
<dbReference type="GO" id="GO:0016757">
    <property type="term" value="F:glycosyltransferase activity"/>
    <property type="evidence" value="ECO:0007669"/>
    <property type="project" value="UniProtKB-KW"/>
</dbReference>